<evidence type="ECO:0000313" key="1">
    <source>
        <dbReference type="EMBL" id="KAI2385331.1"/>
    </source>
</evidence>
<sequence>MTLSAADASDSSDYGPDFSPEEEELLIGLLDNLAADRGDIAIEGTPARAGDSIAVTRDVGIGVLESVPKTVADIEDVPVSAFQASGGQPLSPTTQKLLEIWDSLSDFEIDDVADEKGVEHPNSIEGRETPRRRDEEDSQQQAVDATTVGNRTPSKALYGLKPKSPLERFRKAPKKNLSVTDLISPAWCELQYWYSLTKHGRKRPTPAMRKGSAVHKTLEEQVHTTVPVEILTREDGWALRIWNVIQGLHTLRTTGMTRELEVWGVIDGEMVTGIIDELSYDCPDAALEAALIPKPARVKPVKSLTPGDQMSFTDYMLSAAGGGKTLQSFAAGSPGGTDSQLITDKKIYITDVKTRRSAANLPTVSSVGFRPTLLQLHLYFHMLTRLATSDDITMESIGLRYRLDIDQPFSDSFIAQVDGFDNHFLDFNSSPESLAESFGDEDLLDILVDHNSLSSLWSLMKEHLRLTLLPTTQVHGDSPSDPSVVAPTAKPDNDHIPDIVESSPSTILSPLLTASYVYAPTGSTDAVTFLGSRSFFFDENDLYPYLADGMRFWRGDRNAQGVGREEAWKCRICEFRDECEWRGAKENEVLKRGRRNDT</sequence>
<protein>
    <submittedName>
        <fullName evidence="1">Uncharacterized protein</fullName>
    </submittedName>
</protein>
<proteinExistence type="predicted"/>
<organism evidence="1">
    <name type="scientific">Ophidiomyces ophidiicola</name>
    <dbReference type="NCBI Taxonomy" id="1387563"/>
    <lineage>
        <taxon>Eukaryota</taxon>
        <taxon>Fungi</taxon>
        <taxon>Dikarya</taxon>
        <taxon>Ascomycota</taxon>
        <taxon>Pezizomycotina</taxon>
        <taxon>Eurotiomycetes</taxon>
        <taxon>Eurotiomycetidae</taxon>
        <taxon>Onygenales</taxon>
        <taxon>Onygenaceae</taxon>
        <taxon>Ophidiomyces</taxon>
    </lineage>
</organism>
<comment type="caution">
    <text evidence="1">The sequence shown here is derived from an EMBL/GenBank/DDBJ whole genome shotgun (WGS) entry which is preliminary data.</text>
</comment>
<reference evidence="1" key="1">
    <citation type="journal article" date="2022" name="bioRxiv">
        <title>Population genetic analysis of Ophidiomyces ophidiicola, the causative agent of snake fungal disease, indicates recent introductions to the USA.</title>
        <authorList>
            <person name="Ladner J.T."/>
            <person name="Palmer J.M."/>
            <person name="Ettinger C.L."/>
            <person name="Stajich J.E."/>
            <person name="Farrell T.M."/>
            <person name="Glorioso B.M."/>
            <person name="Lawson B."/>
            <person name="Price S.J."/>
            <person name="Stengle A.G."/>
            <person name="Grear D.A."/>
            <person name="Lorch J.M."/>
        </authorList>
    </citation>
    <scope>NUCLEOTIDE SEQUENCE</scope>
    <source>
        <strain evidence="1">NWHC 24266-5</strain>
    </source>
</reference>
<accession>A0ACB8UU92</accession>
<gene>
    <name evidence="1" type="ORF">LOY88_004177</name>
</gene>
<name>A0ACB8UU92_9EURO</name>
<dbReference type="EMBL" id="JALBCA010000060">
    <property type="protein sequence ID" value="KAI2385331.1"/>
    <property type="molecule type" value="Genomic_DNA"/>
</dbReference>